<dbReference type="EMBL" id="LVJZ01000003">
    <property type="protein sequence ID" value="ODB95470.1"/>
    <property type="molecule type" value="Genomic_DNA"/>
</dbReference>
<feature type="binding site" evidence="12">
    <location>
        <position position="57"/>
    </location>
    <ligand>
        <name>NADPH</name>
        <dbReference type="ChEBI" id="CHEBI:57783"/>
    </ligand>
</feature>
<feature type="domain" description="Pyrroline-5-carboxylate reductase catalytic N-terminal" evidence="14">
    <location>
        <begin position="5"/>
        <end position="100"/>
    </location>
</feature>
<evidence type="ECO:0000256" key="9">
    <source>
        <dbReference type="ARBA" id="ARBA00052690"/>
    </source>
</evidence>
<keyword evidence="3 10" id="KW-0963">Cytoplasm</keyword>
<keyword evidence="4 10" id="KW-0028">Amino-acid biosynthesis</keyword>
<comment type="caution">
    <text evidence="16">The sequence shown here is derived from an EMBL/GenBank/DDBJ whole genome shotgun (WGS) entry which is preliminary data.</text>
</comment>
<dbReference type="Gene3D" id="3.40.50.720">
    <property type="entry name" value="NAD(P)-binding Rossmann-like Domain"/>
    <property type="match status" value="1"/>
</dbReference>
<keyword evidence="7 10" id="KW-0560">Oxidoreductase</keyword>
<feature type="binding site" evidence="12">
    <location>
        <begin position="70"/>
        <end position="73"/>
    </location>
    <ligand>
        <name>NADP(+)</name>
        <dbReference type="ChEBI" id="CHEBI:58349"/>
    </ligand>
</feature>
<dbReference type="RefSeq" id="WP_069015041.1">
    <property type="nucleotide sequence ID" value="NZ_LVJW01000006.1"/>
</dbReference>
<dbReference type="HAMAP" id="MF_01925">
    <property type="entry name" value="P5C_reductase"/>
    <property type="match status" value="1"/>
</dbReference>
<dbReference type="GO" id="GO:0004735">
    <property type="term" value="F:pyrroline-5-carboxylate reductase activity"/>
    <property type="evidence" value="ECO:0007669"/>
    <property type="project" value="UniProtKB-UniRule"/>
</dbReference>
<dbReference type="InterPro" id="IPR053790">
    <property type="entry name" value="P5CR-like_CS"/>
</dbReference>
<dbReference type="Pfam" id="PF03807">
    <property type="entry name" value="F420_oxidored"/>
    <property type="match status" value="1"/>
</dbReference>
<organism evidence="16 17">
    <name type="scientific">Candidatus Thiodiazotropha endoloripes</name>
    <dbReference type="NCBI Taxonomy" id="1818881"/>
    <lineage>
        <taxon>Bacteria</taxon>
        <taxon>Pseudomonadati</taxon>
        <taxon>Pseudomonadota</taxon>
        <taxon>Gammaproteobacteria</taxon>
        <taxon>Chromatiales</taxon>
        <taxon>Sedimenticolaceae</taxon>
        <taxon>Candidatus Thiodiazotropha</taxon>
    </lineage>
</organism>
<evidence type="ECO:0000256" key="10">
    <source>
        <dbReference type="HAMAP-Rule" id="MF_01925"/>
    </source>
</evidence>
<comment type="pathway">
    <text evidence="1 10 13">Amino-acid biosynthesis; L-proline biosynthesis; L-proline from L-glutamate 5-semialdehyde: step 1/1.</text>
</comment>
<protein>
    <recommendedName>
        <fullName evidence="10 11">Pyrroline-5-carboxylate reductase</fullName>
        <shortName evidence="10">P5C reductase</shortName>
        <shortName evidence="10">P5CR</shortName>
        <ecNumber evidence="10 11">1.5.1.2</ecNumber>
    </recommendedName>
    <alternativeName>
        <fullName evidence="10">PCA reductase</fullName>
    </alternativeName>
</protein>
<feature type="domain" description="Pyrroline-5-carboxylate reductase dimerisation" evidence="15">
    <location>
        <begin position="164"/>
        <end position="268"/>
    </location>
</feature>
<evidence type="ECO:0000256" key="7">
    <source>
        <dbReference type="ARBA" id="ARBA00023002"/>
    </source>
</evidence>
<dbReference type="PIRSF" id="PIRSF000193">
    <property type="entry name" value="Pyrrol-5-carb_rd"/>
    <property type="match status" value="1"/>
</dbReference>
<dbReference type="FunFam" id="3.40.50.720:FF:000105">
    <property type="entry name" value="Pyrroline-5-carboxylate reductase"/>
    <property type="match status" value="1"/>
</dbReference>
<comment type="similarity">
    <text evidence="2 10 13">Belongs to the pyrroline-5-carboxylate reductase family.</text>
</comment>
<accession>A0A1E2UL42</accession>
<dbReference type="InterPro" id="IPR029036">
    <property type="entry name" value="P5CR_dimer"/>
</dbReference>
<dbReference type="Gene3D" id="1.10.3730.10">
    <property type="entry name" value="ProC C-terminal domain-like"/>
    <property type="match status" value="1"/>
</dbReference>
<reference evidence="16 17" key="1">
    <citation type="submission" date="2016-03" db="EMBL/GenBank/DDBJ databases">
        <title>Chemosynthetic sulphur-oxidizing symbionts of marine invertebrate animals are capable of nitrogen fixation.</title>
        <authorList>
            <person name="Petersen J.M."/>
            <person name="Kemper A."/>
            <person name="Gruber-Vodicka H."/>
            <person name="Cardini U."/>
            <person name="Geest Mvander."/>
            <person name="Kleiner M."/>
            <person name="Bulgheresi S."/>
            <person name="Fussmann M."/>
            <person name="Herbold C."/>
            <person name="Seah B.K.B."/>
            <person name="Antony C.Paul."/>
            <person name="Liu D."/>
            <person name="Belitz A."/>
            <person name="Weber M."/>
        </authorList>
    </citation>
    <scope>NUCLEOTIDE SEQUENCE [LARGE SCALE GENOMIC DNA]</scope>
    <source>
        <strain evidence="16">G_D</strain>
    </source>
</reference>
<evidence type="ECO:0000256" key="8">
    <source>
        <dbReference type="ARBA" id="ARBA00050547"/>
    </source>
</evidence>
<dbReference type="SUPFAM" id="SSF51735">
    <property type="entry name" value="NAD(P)-binding Rossmann-fold domains"/>
    <property type="match status" value="1"/>
</dbReference>
<proteinExistence type="inferred from homology"/>
<dbReference type="Pfam" id="PF14748">
    <property type="entry name" value="P5CR_dimer"/>
    <property type="match status" value="1"/>
</dbReference>
<comment type="function">
    <text evidence="10">Catalyzes the reduction of 1-pyrroline-5-carboxylate (PCA) to L-proline.</text>
</comment>
<keyword evidence="5 10" id="KW-0641">Proline biosynthesis</keyword>
<dbReference type="InterPro" id="IPR008927">
    <property type="entry name" value="6-PGluconate_DH-like_C_sf"/>
</dbReference>
<feature type="binding site" evidence="12">
    <location>
        <begin position="9"/>
        <end position="14"/>
    </location>
    <ligand>
        <name>NADP(+)</name>
        <dbReference type="ChEBI" id="CHEBI:58349"/>
    </ligand>
</feature>
<evidence type="ECO:0000256" key="3">
    <source>
        <dbReference type="ARBA" id="ARBA00022490"/>
    </source>
</evidence>
<name>A0A1E2UL42_9GAMM</name>
<comment type="catalytic activity">
    <reaction evidence="8 10">
        <text>L-proline + NAD(+) = (S)-1-pyrroline-5-carboxylate + NADH + 2 H(+)</text>
        <dbReference type="Rhea" id="RHEA:14105"/>
        <dbReference type="ChEBI" id="CHEBI:15378"/>
        <dbReference type="ChEBI" id="CHEBI:17388"/>
        <dbReference type="ChEBI" id="CHEBI:57540"/>
        <dbReference type="ChEBI" id="CHEBI:57945"/>
        <dbReference type="ChEBI" id="CHEBI:60039"/>
        <dbReference type="EC" id="1.5.1.2"/>
    </reaction>
</comment>
<evidence type="ECO:0000256" key="6">
    <source>
        <dbReference type="ARBA" id="ARBA00022857"/>
    </source>
</evidence>
<dbReference type="GO" id="GO:0055129">
    <property type="term" value="P:L-proline biosynthetic process"/>
    <property type="evidence" value="ECO:0007669"/>
    <property type="project" value="UniProtKB-UniRule"/>
</dbReference>
<dbReference type="PROSITE" id="PS00521">
    <property type="entry name" value="P5CR"/>
    <property type="match status" value="1"/>
</dbReference>
<gene>
    <name evidence="10" type="primary">proC</name>
    <name evidence="16" type="ORF">A3196_01110</name>
</gene>
<dbReference type="SUPFAM" id="SSF48179">
    <property type="entry name" value="6-phosphogluconate dehydrogenase C-terminal domain-like"/>
    <property type="match status" value="1"/>
</dbReference>
<dbReference type="EC" id="1.5.1.2" evidence="10 11"/>
<comment type="subcellular location">
    <subcellularLocation>
        <location evidence="10">Cytoplasm</location>
    </subcellularLocation>
</comment>
<dbReference type="GO" id="GO:0005737">
    <property type="term" value="C:cytoplasm"/>
    <property type="evidence" value="ECO:0007669"/>
    <property type="project" value="UniProtKB-SubCell"/>
</dbReference>
<dbReference type="NCBIfam" id="TIGR00112">
    <property type="entry name" value="proC"/>
    <property type="match status" value="1"/>
</dbReference>
<evidence type="ECO:0000259" key="15">
    <source>
        <dbReference type="Pfam" id="PF14748"/>
    </source>
</evidence>
<evidence type="ECO:0000256" key="2">
    <source>
        <dbReference type="ARBA" id="ARBA00005525"/>
    </source>
</evidence>
<evidence type="ECO:0000256" key="11">
    <source>
        <dbReference type="NCBIfam" id="TIGR00112"/>
    </source>
</evidence>
<sequence>MKSDKITFIGGGNMATSLIGGLIADEYENRAITVSDPDLDKLSQLAARYGVTTEPDNNLSVAQAEIVVLAVKPQIMEPVARALAPALQQNKPLVISIAAGITAGALADWLGSELPLVRSMPNTPAMIQSGATGLYAGASVNEHQRNQAESILRAVGMTRWVEDESLIDAITAVSGSGPAYFFLVMEAMEESARALGLDEESARLMTLQTALGAARMAIESSDSPALLRQKVTSPGGTTERALGILEAGGLRTLFNEALQGAAERSRELSDLLGHKENG</sequence>
<dbReference type="InterPro" id="IPR000304">
    <property type="entry name" value="Pyrroline-COOH_reductase"/>
</dbReference>
<dbReference type="UniPathway" id="UPA00098">
    <property type="reaction ID" value="UER00361"/>
</dbReference>
<evidence type="ECO:0000256" key="5">
    <source>
        <dbReference type="ARBA" id="ARBA00022650"/>
    </source>
</evidence>
<dbReference type="PANTHER" id="PTHR11645">
    <property type="entry name" value="PYRROLINE-5-CARBOXYLATE REDUCTASE"/>
    <property type="match status" value="1"/>
</dbReference>
<dbReference type="OrthoDB" id="9805754at2"/>
<dbReference type="Proteomes" id="UP000094849">
    <property type="component" value="Unassembled WGS sequence"/>
</dbReference>
<dbReference type="STRING" id="1818881.A3196_01110"/>
<evidence type="ECO:0000256" key="1">
    <source>
        <dbReference type="ARBA" id="ARBA00005205"/>
    </source>
</evidence>
<comment type="catalytic activity">
    <reaction evidence="9 10 13">
        <text>L-proline + NADP(+) = (S)-1-pyrroline-5-carboxylate + NADPH + 2 H(+)</text>
        <dbReference type="Rhea" id="RHEA:14109"/>
        <dbReference type="ChEBI" id="CHEBI:15378"/>
        <dbReference type="ChEBI" id="CHEBI:17388"/>
        <dbReference type="ChEBI" id="CHEBI:57783"/>
        <dbReference type="ChEBI" id="CHEBI:58349"/>
        <dbReference type="ChEBI" id="CHEBI:60039"/>
        <dbReference type="EC" id="1.5.1.2"/>
    </reaction>
</comment>
<dbReference type="AlphaFoldDB" id="A0A1E2UL42"/>
<keyword evidence="17" id="KW-1185">Reference proteome</keyword>
<evidence type="ECO:0000256" key="13">
    <source>
        <dbReference type="RuleBase" id="RU003903"/>
    </source>
</evidence>
<evidence type="ECO:0000256" key="4">
    <source>
        <dbReference type="ARBA" id="ARBA00022605"/>
    </source>
</evidence>
<dbReference type="InterPro" id="IPR036291">
    <property type="entry name" value="NAD(P)-bd_dom_sf"/>
</dbReference>
<dbReference type="InterPro" id="IPR028939">
    <property type="entry name" value="P5C_Rdtase_cat_N"/>
</dbReference>
<dbReference type="PANTHER" id="PTHR11645:SF0">
    <property type="entry name" value="PYRROLINE-5-CARBOXYLATE REDUCTASE 3"/>
    <property type="match status" value="1"/>
</dbReference>
<evidence type="ECO:0000313" key="17">
    <source>
        <dbReference type="Proteomes" id="UP000094849"/>
    </source>
</evidence>
<evidence type="ECO:0000313" key="16">
    <source>
        <dbReference type="EMBL" id="ODB95470.1"/>
    </source>
</evidence>
<evidence type="ECO:0000259" key="14">
    <source>
        <dbReference type="Pfam" id="PF03807"/>
    </source>
</evidence>
<evidence type="ECO:0000256" key="12">
    <source>
        <dbReference type="PIRSR" id="PIRSR000193-1"/>
    </source>
</evidence>
<keyword evidence="6 10" id="KW-0521">NADP</keyword>
<dbReference type="FunFam" id="1.10.3730.10:FF:000001">
    <property type="entry name" value="Pyrroline-5-carboxylate reductase"/>
    <property type="match status" value="1"/>
</dbReference>